<evidence type="ECO:0000313" key="2">
    <source>
        <dbReference type="Proteomes" id="UP001239111"/>
    </source>
</evidence>
<keyword evidence="2" id="KW-1185">Reference proteome</keyword>
<dbReference type="EMBL" id="CM056743">
    <property type="protein sequence ID" value="KAJ8671309.1"/>
    <property type="molecule type" value="Genomic_DNA"/>
</dbReference>
<protein>
    <submittedName>
        <fullName evidence="1">Uncharacterized protein</fullName>
    </submittedName>
</protein>
<sequence length="729" mass="84241">MASFEAFKTKLVEFSIDMHDNMGIPRNVVDQDLEKINSLIGETLIPFFNNSIQNIIKTDCSNDTRGEVRIFFENFRFPLRSLLTEHDRVKAYKRANLFVEPEKEEIGRESIFVIVHMHEIKVEYVIREIVHIPMDKSFKKVLETPGLMDLVDDYDRKLRKEPEFVSNIKQGKMWKEKYNQGYDHSIHVDATDSLPTTFPSHIWLDELETGNGMGSAAGVQKLAAIFASFPFLPPHIASKNSSIILVSVFKSKYHKLFGNSAIFRRPIEELNDLKRYGITIEIRGLKRTIRFQVTLLLGDNLALNEACGFKCGFVLSLFCRICSAPASLCKLMCCIDRSFVRTKTSYDHDVEKPAATSGLTERCVFNDVDRFHISENKSCDLMHDVSGGVIPQTLSRVLTGLIIEDKRFTVADLNIWIKKFDFGAEKNKPRPVLVEVEKDKNGHRKRKIKLKQSSAEALCLCQYLGLIVAHRVPPANRHWLMYSKLRQIVDIVTAPRYVVQDLASLRIYLREHNTMYYDLYGDLKPKMHLLLHYLELMELNGPAVHFWSMPFERKNKDLRSTAVSLSSNVNLPWSVAFRYQITFCNIQKRITELMPLLKLGAESQKSIKQLHNLESWHHVPNEKPNGILYNWVEFRNIRYQKGAVIFMGYDRDGDPIFRQVERVYLLNQTVFLVTRTIVTLYFESHRHAYEIQLGEIDGSPVQLNSLPAQTKCILIKKGNIMFIATRHQM</sequence>
<comment type="caution">
    <text evidence="1">The sequence shown here is derived from an EMBL/GenBank/DDBJ whole genome shotgun (WGS) entry which is preliminary data.</text>
</comment>
<evidence type="ECO:0000313" key="1">
    <source>
        <dbReference type="EMBL" id="KAJ8671309.1"/>
    </source>
</evidence>
<reference evidence="1" key="1">
    <citation type="submission" date="2023-04" db="EMBL/GenBank/DDBJ databases">
        <title>A chromosome-level genome assembly of the parasitoid wasp Eretmocerus hayati.</title>
        <authorList>
            <person name="Zhong Y."/>
            <person name="Liu S."/>
            <person name="Liu Y."/>
        </authorList>
    </citation>
    <scope>NUCLEOTIDE SEQUENCE</scope>
    <source>
        <strain evidence="1">ZJU_SS_LIU_2023</strain>
    </source>
</reference>
<gene>
    <name evidence="1" type="ORF">QAD02_002568</name>
</gene>
<accession>A0ACC2NJK4</accession>
<dbReference type="Proteomes" id="UP001239111">
    <property type="component" value="Chromosome 3"/>
</dbReference>
<organism evidence="1 2">
    <name type="scientific">Eretmocerus hayati</name>
    <dbReference type="NCBI Taxonomy" id="131215"/>
    <lineage>
        <taxon>Eukaryota</taxon>
        <taxon>Metazoa</taxon>
        <taxon>Ecdysozoa</taxon>
        <taxon>Arthropoda</taxon>
        <taxon>Hexapoda</taxon>
        <taxon>Insecta</taxon>
        <taxon>Pterygota</taxon>
        <taxon>Neoptera</taxon>
        <taxon>Endopterygota</taxon>
        <taxon>Hymenoptera</taxon>
        <taxon>Apocrita</taxon>
        <taxon>Proctotrupomorpha</taxon>
        <taxon>Chalcidoidea</taxon>
        <taxon>Aphelinidae</taxon>
        <taxon>Aphelininae</taxon>
        <taxon>Eretmocerus</taxon>
    </lineage>
</organism>
<proteinExistence type="predicted"/>
<name>A0ACC2NJK4_9HYME</name>